<feature type="compositionally biased region" description="Polar residues" evidence="1">
    <location>
        <begin position="42"/>
        <end position="52"/>
    </location>
</feature>
<dbReference type="EMBL" id="NCWY01000007">
    <property type="protein sequence ID" value="PAK95449.1"/>
    <property type="molecule type" value="Genomic_DNA"/>
</dbReference>
<dbReference type="Proteomes" id="UP000386281">
    <property type="component" value="Unassembled WGS sequence"/>
</dbReference>
<name>A0A269ZCS1_9MICO</name>
<reference evidence="2 4" key="1">
    <citation type="submission" date="2017-04" db="EMBL/GenBank/DDBJ databases">
        <title>Kefir bacterial isolates.</title>
        <authorList>
            <person name="Kim Y."/>
            <person name="Blasche S."/>
            <person name="Patil K.R."/>
        </authorList>
    </citation>
    <scope>NUCLEOTIDE SEQUENCE [LARGE SCALE GENOMIC DNA]</scope>
    <source>
        <strain evidence="2 4">OG2</strain>
    </source>
</reference>
<dbReference type="AlphaFoldDB" id="A0A269ZCS1"/>
<dbReference type="EMBL" id="CAACXN010000020">
    <property type="protein sequence ID" value="VEW15220.1"/>
    <property type="molecule type" value="Genomic_DNA"/>
</dbReference>
<evidence type="ECO:0000313" key="4">
    <source>
        <dbReference type="Proteomes" id="UP000216867"/>
    </source>
</evidence>
<evidence type="ECO:0000313" key="3">
    <source>
        <dbReference type="EMBL" id="VEW15220.1"/>
    </source>
</evidence>
<reference evidence="3 5" key="2">
    <citation type="submission" date="2019-02" db="EMBL/GenBank/DDBJ databases">
        <authorList>
            <consortium name="Pathogen Informatics"/>
        </authorList>
    </citation>
    <scope>NUCLEOTIDE SEQUENCE [LARGE SCALE GENOMIC DNA]</scope>
    <source>
        <strain evidence="3 5">3012STDY7078520</strain>
    </source>
</reference>
<dbReference type="InterPro" id="IPR008497">
    <property type="entry name" value="DUF779"/>
</dbReference>
<gene>
    <name evidence="2" type="ORF">B8X04_09225</name>
    <name evidence="3" type="ORF">NCTC12391_03379</name>
</gene>
<feature type="region of interest" description="Disordered" evidence="1">
    <location>
        <begin position="1"/>
        <end position="58"/>
    </location>
</feature>
<evidence type="ECO:0000313" key="2">
    <source>
        <dbReference type="EMBL" id="PAK95449.1"/>
    </source>
</evidence>
<dbReference type="Proteomes" id="UP000216867">
    <property type="component" value="Unassembled WGS sequence"/>
</dbReference>
<sequence>MSEQIDTAKVGDDRIPADRSPAESTPAGRSAPDEYSEPADQTAPTALESSPTIEGETKSRVAMTQATVDLLGDLVAKHGQLMFHQSGGCCDGSSPMCFPEGDFLTSDADVLLGHFDLPLPEADADGTTTSGIDFWMSAEQFAYWKHTHLTVDVVPGRGAGFSVESPTGNRFIIRSTLMDVG</sequence>
<proteinExistence type="predicted"/>
<protein>
    <submittedName>
        <fullName evidence="2">UDP-glucose 4-epimerase</fullName>
    </submittedName>
</protein>
<evidence type="ECO:0000313" key="5">
    <source>
        <dbReference type="Proteomes" id="UP000386281"/>
    </source>
</evidence>
<dbReference type="Pfam" id="PF05610">
    <property type="entry name" value="DUF779"/>
    <property type="match status" value="1"/>
</dbReference>
<feature type="compositionally biased region" description="Basic and acidic residues" evidence="1">
    <location>
        <begin position="9"/>
        <end position="21"/>
    </location>
</feature>
<organism evidence="2 4">
    <name type="scientific">Brevibacterium casei</name>
    <dbReference type="NCBI Taxonomy" id="33889"/>
    <lineage>
        <taxon>Bacteria</taxon>
        <taxon>Bacillati</taxon>
        <taxon>Actinomycetota</taxon>
        <taxon>Actinomycetes</taxon>
        <taxon>Micrococcales</taxon>
        <taxon>Brevibacteriaceae</taxon>
        <taxon>Brevibacterium</taxon>
    </lineage>
</organism>
<evidence type="ECO:0000256" key="1">
    <source>
        <dbReference type="SAM" id="MobiDB-lite"/>
    </source>
</evidence>
<accession>A0A269ZCS1</accession>